<dbReference type="AlphaFoldDB" id="A0A2W5VZE6"/>
<evidence type="ECO:0000256" key="1">
    <source>
        <dbReference type="SAM" id="MobiDB-lite"/>
    </source>
</evidence>
<evidence type="ECO:0000313" key="3">
    <source>
        <dbReference type="EMBL" id="PZR16111.1"/>
    </source>
</evidence>
<name>A0A2W5VZE6_9BACT</name>
<sequence length="191" mass="18318">MIRLRRHTFSLALAACALVSCIPDSQVPDAGGATGGGTSQTGGGAATGGGTATGGGSATGGGDDGGSTCTKVSCGTQCGTIDDGCGGTLTCTQGCECTEQNFDTACPSRPCLSLTGCVDARCTYAEISCARSDGGMAVCAAATSCSGPGCGPVCTGDAGCDDKLYACGGGVCADVEQYCDPSPAVMNGRVV</sequence>
<keyword evidence="2" id="KW-0732">Signal</keyword>
<protein>
    <recommendedName>
        <fullName evidence="5">Tryptophan synthase alpha chain</fullName>
    </recommendedName>
</protein>
<feature type="chain" id="PRO_5016109796" description="Tryptophan synthase alpha chain" evidence="2">
    <location>
        <begin position="26"/>
        <end position="191"/>
    </location>
</feature>
<feature type="signal peptide" evidence="2">
    <location>
        <begin position="1"/>
        <end position="25"/>
    </location>
</feature>
<dbReference type="PROSITE" id="PS51257">
    <property type="entry name" value="PROKAR_LIPOPROTEIN"/>
    <property type="match status" value="1"/>
</dbReference>
<dbReference type="Proteomes" id="UP000249061">
    <property type="component" value="Unassembled WGS sequence"/>
</dbReference>
<organism evidence="3 4">
    <name type="scientific">Archangium gephyra</name>
    <dbReference type="NCBI Taxonomy" id="48"/>
    <lineage>
        <taxon>Bacteria</taxon>
        <taxon>Pseudomonadati</taxon>
        <taxon>Myxococcota</taxon>
        <taxon>Myxococcia</taxon>
        <taxon>Myxococcales</taxon>
        <taxon>Cystobacterineae</taxon>
        <taxon>Archangiaceae</taxon>
        <taxon>Archangium</taxon>
    </lineage>
</organism>
<evidence type="ECO:0000313" key="4">
    <source>
        <dbReference type="Proteomes" id="UP000249061"/>
    </source>
</evidence>
<dbReference type="EMBL" id="QFQP01000004">
    <property type="protein sequence ID" value="PZR16111.1"/>
    <property type="molecule type" value="Genomic_DNA"/>
</dbReference>
<gene>
    <name evidence="3" type="ORF">DI536_07420</name>
</gene>
<proteinExistence type="predicted"/>
<evidence type="ECO:0008006" key="5">
    <source>
        <dbReference type="Google" id="ProtNLM"/>
    </source>
</evidence>
<evidence type="ECO:0000256" key="2">
    <source>
        <dbReference type="SAM" id="SignalP"/>
    </source>
</evidence>
<reference evidence="3 4" key="1">
    <citation type="submission" date="2017-08" db="EMBL/GenBank/DDBJ databases">
        <title>Infants hospitalized years apart are colonized by the same room-sourced microbial strains.</title>
        <authorList>
            <person name="Brooks B."/>
            <person name="Olm M.R."/>
            <person name="Firek B.A."/>
            <person name="Baker R."/>
            <person name="Thomas B.C."/>
            <person name="Morowitz M.J."/>
            <person name="Banfield J.F."/>
        </authorList>
    </citation>
    <scope>NUCLEOTIDE SEQUENCE [LARGE SCALE GENOMIC DNA]</scope>
    <source>
        <strain evidence="3">S2_003_000_R2_14</strain>
    </source>
</reference>
<accession>A0A2W5VZE6</accession>
<comment type="caution">
    <text evidence="3">The sequence shown here is derived from an EMBL/GenBank/DDBJ whole genome shotgun (WGS) entry which is preliminary data.</text>
</comment>
<feature type="region of interest" description="Disordered" evidence="1">
    <location>
        <begin position="32"/>
        <end position="63"/>
    </location>
</feature>